<feature type="transmembrane region" description="Helical" evidence="1">
    <location>
        <begin position="138"/>
        <end position="165"/>
    </location>
</feature>
<dbReference type="InterPro" id="IPR000045">
    <property type="entry name" value="Prepilin_IV_endopep_pep"/>
</dbReference>
<name>A0ABP8PS92_9MICO</name>
<evidence type="ECO:0000256" key="1">
    <source>
        <dbReference type="SAM" id="Phobius"/>
    </source>
</evidence>
<accession>A0ABP8PS92</accession>
<feature type="domain" description="Prepilin type IV endopeptidase peptidase" evidence="2">
    <location>
        <begin position="56"/>
        <end position="156"/>
    </location>
</feature>
<dbReference type="Gene3D" id="1.20.120.1220">
    <property type="match status" value="1"/>
</dbReference>
<sequence>MTSTQSSAETAVDHQVAARPRHPLLWALAQGTGIGLVLALVRYWQPAAFPWALLVALSAALVVVATIDEITRRIPNTYTALLLAAGAVLAGQTAILNGPTAALTAVATAAGVTVFYGAGAALRWWGMGDAKLAGTATLLVATIAGPLAAYLVPIAILISGARILLRQFAGRPTKHPHGAAIAAAAILVLLLAALSGR</sequence>
<evidence type="ECO:0000259" key="2">
    <source>
        <dbReference type="Pfam" id="PF01478"/>
    </source>
</evidence>
<protein>
    <recommendedName>
        <fullName evidence="2">Prepilin type IV endopeptidase peptidase domain-containing protein</fullName>
    </recommendedName>
</protein>
<dbReference type="Proteomes" id="UP001500731">
    <property type="component" value="Unassembled WGS sequence"/>
</dbReference>
<reference evidence="4" key="1">
    <citation type="journal article" date="2019" name="Int. J. Syst. Evol. Microbiol.">
        <title>The Global Catalogue of Microorganisms (GCM) 10K type strain sequencing project: providing services to taxonomists for standard genome sequencing and annotation.</title>
        <authorList>
            <consortium name="The Broad Institute Genomics Platform"/>
            <consortium name="The Broad Institute Genome Sequencing Center for Infectious Disease"/>
            <person name="Wu L."/>
            <person name="Ma J."/>
        </authorList>
    </citation>
    <scope>NUCLEOTIDE SEQUENCE [LARGE SCALE GENOMIC DNA]</scope>
    <source>
        <strain evidence="4">JCM 17839</strain>
    </source>
</reference>
<keyword evidence="4" id="KW-1185">Reference proteome</keyword>
<keyword evidence="1" id="KW-0472">Membrane</keyword>
<evidence type="ECO:0000313" key="3">
    <source>
        <dbReference type="EMBL" id="GAA4492323.1"/>
    </source>
</evidence>
<feature type="transmembrane region" description="Helical" evidence="1">
    <location>
        <begin position="24"/>
        <end position="43"/>
    </location>
</feature>
<feature type="transmembrane region" description="Helical" evidence="1">
    <location>
        <begin position="177"/>
        <end position="194"/>
    </location>
</feature>
<dbReference type="RefSeq" id="WP_345189020.1">
    <property type="nucleotide sequence ID" value="NZ_BAABGP010000037.1"/>
</dbReference>
<keyword evidence="1" id="KW-0812">Transmembrane</keyword>
<keyword evidence="1" id="KW-1133">Transmembrane helix</keyword>
<evidence type="ECO:0000313" key="4">
    <source>
        <dbReference type="Proteomes" id="UP001500731"/>
    </source>
</evidence>
<proteinExistence type="predicted"/>
<comment type="caution">
    <text evidence="3">The sequence shown here is derived from an EMBL/GenBank/DDBJ whole genome shotgun (WGS) entry which is preliminary data.</text>
</comment>
<feature type="transmembrane region" description="Helical" evidence="1">
    <location>
        <begin position="102"/>
        <end position="126"/>
    </location>
</feature>
<organism evidence="3 4">
    <name type="scientific">Microbacterium panaciterrae</name>
    <dbReference type="NCBI Taxonomy" id="985759"/>
    <lineage>
        <taxon>Bacteria</taxon>
        <taxon>Bacillati</taxon>
        <taxon>Actinomycetota</taxon>
        <taxon>Actinomycetes</taxon>
        <taxon>Micrococcales</taxon>
        <taxon>Microbacteriaceae</taxon>
        <taxon>Microbacterium</taxon>
    </lineage>
</organism>
<feature type="transmembrane region" description="Helical" evidence="1">
    <location>
        <begin position="79"/>
        <end position="96"/>
    </location>
</feature>
<dbReference type="Pfam" id="PF01478">
    <property type="entry name" value="Peptidase_A24"/>
    <property type="match status" value="1"/>
</dbReference>
<gene>
    <name evidence="3" type="ORF">GCM10023171_37270</name>
</gene>
<dbReference type="EMBL" id="BAABGP010000037">
    <property type="protein sequence ID" value="GAA4492323.1"/>
    <property type="molecule type" value="Genomic_DNA"/>
</dbReference>
<feature type="transmembrane region" description="Helical" evidence="1">
    <location>
        <begin position="49"/>
        <end position="67"/>
    </location>
</feature>